<dbReference type="PANTHER" id="PTHR30290">
    <property type="entry name" value="PERIPLASMIC BINDING COMPONENT OF ABC TRANSPORTER"/>
    <property type="match status" value="1"/>
</dbReference>
<reference evidence="1 2" key="1">
    <citation type="submission" date="2019-12" db="EMBL/GenBank/DDBJ databases">
        <title>WGS of CPCC 203550 I12A-02606.</title>
        <authorList>
            <person name="Jiang Z."/>
        </authorList>
    </citation>
    <scope>NUCLEOTIDE SEQUENCE [LARGE SCALE GENOMIC DNA]</scope>
    <source>
        <strain evidence="1 2">I12A-02606</strain>
    </source>
</reference>
<dbReference type="GO" id="GO:1904680">
    <property type="term" value="F:peptide transmembrane transporter activity"/>
    <property type="evidence" value="ECO:0007669"/>
    <property type="project" value="TreeGrafter"/>
</dbReference>
<dbReference type="PANTHER" id="PTHR30290:SF83">
    <property type="entry name" value="ABC TRANSPORTER SUBSTRATE-BINDING PROTEIN"/>
    <property type="match status" value="1"/>
</dbReference>
<evidence type="ECO:0000313" key="1">
    <source>
        <dbReference type="EMBL" id="NEM08829.1"/>
    </source>
</evidence>
<sequence>MDRANALLDRAGFDRGRPVELWFNAGSGNEAWVEAVGNQLRADLEVDHVLHGTLAPADYLGLIAEQGMTGPFRSGWAADHPSPRSALEPLFSTRALPSAGANASSYGDPAFDALLARANAAPTEEEALAAYAMAEDVVLADVPVIPLFVDVTQSIHSADVEDVVVEAFGGVDAAALREAG</sequence>
<accession>A0A6P0GNB2</accession>
<comment type="caution">
    <text evidence="1">The sequence shown here is derived from an EMBL/GenBank/DDBJ whole genome shotgun (WGS) entry which is preliminary data.</text>
</comment>
<dbReference type="Gene3D" id="3.40.190.10">
    <property type="entry name" value="Periplasmic binding protein-like II"/>
    <property type="match status" value="1"/>
</dbReference>
<name>A0A6P0GNB2_9ACTN</name>
<dbReference type="SUPFAM" id="SSF53850">
    <property type="entry name" value="Periplasmic binding protein-like II"/>
    <property type="match status" value="1"/>
</dbReference>
<protein>
    <recommendedName>
        <fullName evidence="3">Extracellular solute-binding protein (Family 5)</fullName>
    </recommendedName>
</protein>
<proteinExistence type="predicted"/>
<evidence type="ECO:0000313" key="2">
    <source>
        <dbReference type="Proteomes" id="UP000471126"/>
    </source>
</evidence>
<organism evidence="1 2">
    <name type="scientific">Geodermatophilus normandii</name>
    <dbReference type="NCBI Taxonomy" id="1137989"/>
    <lineage>
        <taxon>Bacteria</taxon>
        <taxon>Bacillati</taxon>
        <taxon>Actinomycetota</taxon>
        <taxon>Actinomycetes</taxon>
        <taxon>Geodermatophilales</taxon>
        <taxon>Geodermatophilaceae</taxon>
        <taxon>Geodermatophilus</taxon>
    </lineage>
</organism>
<dbReference type="Proteomes" id="UP000471126">
    <property type="component" value="Unassembled WGS sequence"/>
</dbReference>
<dbReference type="GO" id="GO:0015833">
    <property type="term" value="P:peptide transport"/>
    <property type="evidence" value="ECO:0007669"/>
    <property type="project" value="TreeGrafter"/>
</dbReference>
<evidence type="ECO:0008006" key="3">
    <source>
        <dbReference type="Google" id="ProtNLM"/>
    </source>
</evidence>
<gene>
    <name evidence="1" type="ORF">GCU54_22990</name>
</gene>
<dbReference type="EMBL" id="JAAGWE010000045">
    <property type="protein sequence ID" value="NEM08829.1"/>
    <property type="molecule type" value="Genomic_DNA"/>
</dbReference>
<dbReference type="Gene3D" id="3.10.105.10">
    <property type="entry name" value="Dipeptide-binding Protein, Domain 3"/>
    <property type="match status" value="1"/>
</dbReference>
<dbReference type="InterPro" id="IPR039424">
    <property type="entry name" value="SBP_5"/>
</dbReference>
<dbReference type="RefSeq" id="WP_163479114.1">
    <property type="nucleotide sequence ID" value="NZ_JAAGWE010000045.1"/>
</dbReference>
<dbReference type="AlphaFoldDB" id="A0A6P0GNB2"/>